<accession>A0ABU9QSQ3</accession>
<gene>
    <name evidence="2" type="ORF">V4C55_43625</name>
</gene>
<keyword evidence="1" id="KW-0472">Membrane</keyword>
<sequence>MKNDPYGELARARKAFNDYVDATVKPLLALPDREVGRLGFVEIAERINEPDARRGYVERATTLLEANIAFYEGNAIPVSALEQGNASTIASTLFVAALAYRFGPGTFAALVAAAGWYWIAAEYVRRRLQDAQRTAKEHNDGVEEWAKTIRDWEAERSSLQLID</sequence>
<protein>
    <submittedName>
        <fullName evidence="2">Uncharacterized protein</fullName>
    </submittedName>
</protein>
<evidence type="ECO:0000256" key="1">
    <source>
        <dbReference type="SAM" id="Phobius"/>
    </source>
</evidence>
<evidence type="ECO:0000313" key="2">
    <source>
        <dbReference type="EMBL" id="MEM5292527.1"/>
    </source>
</evidence>
<keyword evidence="3" id="KW-1185">Reference proteome</keyword>
<evidence type="ECO:0000313" key="3">
    <source>
        <dbReference type="Proteomes" id="UP001494588"/>
    </source>
</evidence>
<keyword evidence="1" id="KW-1133">Transmembrane helix</keyword>
<keyword evidence="1" id="KW-0812">Transmembrane</keyword>
<dbReference type="Proteomes" id="UP001494588">
    <property type="component" value="Unassembled WGS sequence"/>
</dbReference>
<organism evidence="2 3">
    <name type="scientific">Paraburkholderia sabiae</name>
    <dbReference type="NCBI Taxonomy" id="273251"/>
    <lineage>
        <taxon>Bacteria</taxon>
        <taxon>Pseudomonadati</taxon>
        <taxon>Pseudomonadota</taxon>
        <taxon>Betaproteobacteria</taxon>
        <taxon>Burkholderiales</taxon>
        <taxon>Burkholderiaceae</taxon>
        <taxon>Paraburkholderia</taxon>
    </lineage>
</organism>
<name>A0ABU9QSQ3_9BURK</name>
<dbReference type="EMBL" id="JAZHGC010000106">
    <property type="protein sequence ID" value="MEM5292527.1"/>
    <property type="molecule type" value="Genomic_DNA"/>
</dbReference>
<proteinExistence type="predicted"/>
<reference evidence="2 3" key="1">
    <citation type="submission" date="2024-01" db="EMBL/GenBank/DDBJ databases">
        <title>The diversity of rhizobia nodulating Mimosa spp. in eleven states of Brazil covering several biomes is determined by host plant, location, and edaphic factors.</title>
        <authorList>
            <person name="Rouws L."/>
            <person name="Barauna A."/>
            <person name="Beukes C."/>
            <person name="De Faria S.M."/>
            <person name="Gross E."/>
            <person name="Dos Reis Junior F.B."/>
            <person name="Simon M."/>
            <person name="Maluk M."/>
            <person name="Odee D.W."/>
            <person name="Kenicer G."/>
            <person name="Young J.P.W."/>
            <person name="Reis V.M."/>
            <person name="Zilli J."/>
            <person name="James E.K."/>
        </authorList>
    </citation>
    <scope>NUCLEOTIDE SEQUENCE [LARGE SCALE GENOMIC DNA]</scope>
    <source>
        <strain evidence="2 3">JPY77</strain>
    </source>
</reference>
<feature type="transmembrane region" description="Helical" evidence="1">
    <location>
        <begin position="98"/>
        <end position="119"/>
    </location>
</feature>
<comment type="caution">
    <text evidence="2">The sequence shown here is derived from an EMBL/GenBank/DDBJ whole genome shotgun (WGS) entry which is preliminary data.</text>
</comment>
<dbReference type="RefSeq" id="WP_201662753.1">
    <property type="nucleotide sequence ID" value="NZ_CAJHCS010000081.1"/>
</dbReference>